<evidence type="ECO:0000313" key="3">
    <source>
        <dbReference type="EMBL" id="MDX5985802.1"/>
    </source>
</evidence>
<evidence type="ECO:0000256" key="1">
    <source>
        <dbReference type="SAM" id="MobiDB-lite"/>
    </source>
</evidence>
<dbReference type="Pfam" id="PF17963">
    <property type="entry name" value="Big_9"/>
    <property type="match status" value="20"/>
</dbReference>
<dbReference type="Gene3D" id="2.60.40.10">
    <property type="entry name" value="Immunoglobulins"/>
    <property type="match status" value="3"/>
</dbReference>
<dbReference type="SUPFAM" id="SSF81296">
    <property type="entry name" value="E set domains"/>
    <property type="match status" value="2"/>
</dbReference>
<dbReference type="InterPro" id="IPR002909">
    <property type="entry name" value="IPT_dom"/>
</dbReference>
<dbReference type="InterPro" id="IPR005546">
    <property type="entry name" value="Autotransporte_beta"/>
</dbReference>
<dbReference type="RefSeq" id="WP_319625166.1">
    <property type="nucleotide sequence ID" value="NZ_JAWXXV010000001.1"/>
</dbReference>
<protein>
    <submittedName>
        <fullName evidence="3">Ig-like domain-containing protein</fullName>
    </submittedName>
</protein>
<dbReference type="CDD" id="cd00603">
    <property type="entry name" value="IPT_PCSR"/>
    <property type="match status" value="1"/>
</dbReference>
<dbReference type="InterPro" id="IPR014756">
    <property type="entry name" value="Ig_E-set"/>
</dbReference>
<dbReference type="PANTHER" id="PTHR37494:SF1">
    <property type="entry name" value="STAPHYLOCOCCUS AUREUS SURFACE PROTEIN A"/>
    <property type="match status" value="1"/>
</dbReference>
<name>A0ABU4PPQ4_9SPHN</name>
<dbReference type="PROSITE" id="PS51208">
    <property type="entry name" value="AUTOTRANSPORTER"/>
    <property type="match status" value="1"/>
</dbReference>
<keyword evidence="4" id="KW-1185">Reference proteome</keyword>
<evidence type="ECO:0000259" key="2">
    <source>
        <dbReference type="PROSITE" id="PS51208"/>
    </source>
</evidence>
<accession>A0ABU4PPQ4</accession>
<dbReference type="Gene3D" id="2.60.40.3440">
    <property type="match status" value="19"/>
</dbReference>
<dbReference type="SUPFAM" id="SSF49313">
    <property type="entry name" value="Cadherin-like"/>
    <property type="match status" value="1"/>
</dbReference>
<dbReference type="Proteomes" id="UP001279660">
    <property type="component" value="Unassembled WGS sequence"/>
</dbReference>
<sequence length="2951" mass="285159">MTLSCTPASSGPTVTAVSPTSGPAGGATSVAITGTGFSSATAVKFGSVNAASFTVNSDTSITTAAPAATAAGAVHVTVTAGGNTSATSSADQFTYNAPTVTGVSPANVPLSGGAITITGTNFVIGNTSFSVGGTSVGGSCTSSTTCTATAGAKAAGAASVVATTGSVSSTTNATLTYLAVPTISAAFSPTSVSSGGNSTLTLTVTNPNTGTALSGIAVGSATLPTNLTGSGAATTCGGTATLSGNALSLSGGALSASASCTVTLTVSSTNAATYNYTSGTVSASGPITLTGSTATTPTGLTVAAAPTLGLAISNGTLTQGQTGTLTVTPSATVANTSGTLTFAITLPANTSLSSSSGTGWSCSGTSTVSCTSASVITAGSNGNPLTLNVAIGASASVSLSFSGTLSGGGAAASANATDSATVVQTPASMAITSGNSQSAGVSTAFASALQVRVLDAASVVIPSSPVTFTAPGSGASGTFSGSGTNSISANTNASGIATSGTFTANATAGGPYTVSATAGSVSQNFSLTNTAAAPTVAAKSASVAYNTATPIDLSASVSGVHSSLSVSTAPAHGTTSIAGDVITYTPTTGYYGSDSFAYTATGPGGTSSAATVTLTVATPAAPTVAAKSASVAYNTATPIDLSASVSGVHSSLTVSTAPAHGTTSIAGDVITYTPTSGYYGSDSFAYTATGPGGTSSAATVTLTVATPAAPTVAAKSASIAYNTATPIDLTASVNGVHSSLTVSTAPAHGTTSIAGDVITYTPTSGYYGSDSFAYTATGPGGTSSAATVTLTVATPAAPTVAAKSASIAYNTATPIDLTASVNGVHSSLTVSTAPAHGTTSIAGDVITYTPTTGYYGSDSFSYTATGPGGTSSAATVTLTVATPAAPTVAAKSGSVAYNTATPIDLSASVSGVHTSLSVSTAPAHGTTSIAGDVITYTPTTGYYGSDSFAYTATGPGGTSSAATVTLTVATPAAPTVAAKSASVAYNTATPIDLSASVSGVHSSLTVSTAPAHGTTSIAGDVITYTPTSGYYGSDSFAYTAAGPGGTSGAATVTLTVATPAAPTVAAKSASVAYNTATPIDLTASVSGVHSSLTVSTAPAHGTTSIAGDVITYTPTTGYYGSDSFAYTATGPGGTSSAATVTLTVATPAAPTVAAKSASVAYNTATPIDLTASVSGVHSSLTVSTAPAHGTTSIAGDVITYTPTSGYYGSDSFAYTATGPGGTSSAATVTLTVATPAAPTVAAKSASVAYNTATPIDLTASVSGVHSSLTVSTAPAHGTTSIAGDVITYTPTTGYYGSDSFAYTATGPGGTSSAATVTLTVATPAAPTVAAKSASVAYNTATPIDLSASVSGVHSSLTVSTAPAHGTTSIAGDVITYTPTSGYYGSDSFAYTATGPGGTSSAATVTLTVATPAAPTVAAKSASVAYNTATPIDLTASVSGVHSSLTVSTAPAHGTTSIAGDVITYTPTTGYYGSDSFAYTATGPGGTSSAATVTLTVATPAAPTVAAKSASVAYNTATPIDLSASVSGVHSSLTVSTAPAHGTTSIAGDVITYTPTTGYYGSDSFAYTATGPGGTSSAATVTLTVATPAAPTVAAKSASVAYNTATPIDLSASVSGVHSSLTVSTAPAHGTTSIAGDVITYTPTSGYYGSDSFAYTATGPGGTLSAATVTLTVATPAAPTVAAKSASVAYNTATPIDLTASVSGVHSSLTVSTAPAHGTTSIAGDVITYTPTTGYYGSDSFAYTATGPGGTSSAATVTLTVATPAAPTVAAKSASVAYNTATPIDLTASVSGVHSSLTVSTAPAHGTTSIAGDVITYTPTTGYYGSDSFAYTATGPGGTSSAATVTLTVATPAAPTVAAKSASVAYNTATPIDLSASVSGVHSSLTVSTAPAHGTTSIAGDVITYTPTSGYYGSDSFAYTATGPGGTSSAATVTLTVATPAAPTVAAKSASIAYNTATPIDLTASVNGVHSSLTVSTAPAHGTTSIAGDVITYTPTSGYYGSDSFAYTATGPGGTSSAATVTLTVATPAAPTVAAKSASIAYNTATPIDLTASVNGVHSSLTVSTAPAHGTTSIAGDVITYTPTTGYYGSDSFSYTATGPGGTSSAATVTLTVATPAAPTVAAKSGSVAYNTATPIDLTASVSGMHSNLTVSTVPAHGTTSIAGDVITYTPTTGYYGSDSFGYTATGPGGTSAAATVTLTVATPALAITQTSLPAGQQDVAYSVALTASGGTAPYTFAVTGGALPSGLALAANGTLAGTPTANGTFSVTITASDSSTGDGPSRVSQTFSLQIALPAPPVVHDTSVAVTQTVTNNQPASIDLSTLISGNVTDVTIATPPQHGTVVIQRSGASFTGVSIANPLQPGAVGLERSAAVAAPTVPLGATVAAPRFVAVYTPTPGYQGPDRFTFTAVGPGGSSTFATVDITVKGTPPVAANLVTTTDQNQPVTVDISSGAVGGPFTQAAIVSVSPANSATATLIADGTAAARTYRLQIQPSPRFSGTTVVTYTIGNTFGMSPAATITVTVKARPDPSADPVVRGLIDAQDTATRDFARAQIENFGRRNEQLHGGGGSTGNNPIGITLGSNDGGSFRRPGRFDGIAPETALKMEHANEVMGAEGLRVSSTGTLQPGGAPMGMPGAMGLRTPAGARNGIATGAATSARTAAAVGAVADETGDTGPRKIGSVAIWSGGAISIGTRDATTRRTKLSISSSGLSAGADVKLSDDLTVGAGGGVGEERTRVGTADAGHLTADTWIGAAYGSFRPTPGAFIDGVLGYGNLSFNTRRAALGGSLAVGHRNGSMLFGSLSAGIDQSTGRLSYSLYGRAEYLNAKLRAYAETGAGVYSLTFDPRTLESLTSVAGGRATLHLGAFAPRARFEWRHEFNQASPQLLDYADLGGPSQYSITTNDWLRDELQFEIGLGLNPGDGWTTGIDLGGRGGPGSRSMTLRLSATKKF</sequence>
<proteinExistence type="predicted"/>
<dbReference type="SMART" id="SM00869">
    <property type="entry name" value="Autotransporter"/>
    <property type="match status" value="1"/>
</dbReference>
<feature type="domain" description="Autotransporter" evidence="2">
    <location>
        <begin position="2677"/>
        <end position="2951"/>
    </location>
</feature>
<dbReference type="SUPFAM" id="SSF103515">
    <property type="entry name" value="Autotransporter"/>
    <property type="match status" value="1"/>
</dbReference>
<evidence type="ECO:0000313" key="4">
    <source>
        <dbReference type="Proteomes" id="UP001279660"/>
    </source>
</evidence>
<dbReference type="InterPro" id="IPR013783">
    <property type="entry name" value="Ig-like_fold"/>
</dbReference>
<dbReference type="Pfam" id="PF01833">
    <property type="entry name" value="TIG"/>
    <property type="match status" value="2"/>
</dbReference>
<dbReference type="EMBL" id="JAWXXV010000001">
    <property type="protein sequence ID" value="MDX5985802.1"/>
    <property type="molecule type" value="Genomic_DNA"/>
</dbReference>
<organism evidence="3 4">
    <name type="scientific">Sphingomonas echinoides</name>
    <dbReference type="NCBI Taxonomy" id="59803"/>
    <lineage>
        <taxon>Bacteria</taxon>
        <taxon>Pseudomonadati</taxon>
        <taxon>Pseudomonadota</taxon>
        <taxon>Alphaproteobacteria</taxon>
        <taxon>Sphingomonadales</taxon>
        <taxon>Sphingomonadaceae</taxon>
        <taxon>Sphingomonas</taxon>
    </lineage>
</organism>
<dbReference type="InterPro" id="IPR015919">
    <property type="entry name" value="Cadherin-like_sf"/>
</dbReference>
<reference evidence="3 4" key="1">
    <citation type="submission" date="2023-11" db="EMBL/GenBank/DDBJ databases">
        <title>MicrobeMod: A computational toolkit for identifying prokaryotic methylation and restriction-modification with nanopore sequencing.</title>
        <authorList>
            <person name="Crits-Christoph A."/>
            <person name="Kang S.C."/>
            <person name="Lee H."/>
            <person name="Ostrov N."/>
        </authorList>
    </citation>
    <scope>NUCLEOTIDE SEQUENCE [LARGE SCALE GENOMIC DNA]</scope>
    <source>
        <strain evidence="3 4">ATCC 14820</strain>
    </source>
</reference>
<feature type="compositionally biased region" description="Polar residues" evidence="1">
    <location>
        <begin position="1"/>
        <end position="21"/>
    </location>
</feature>
<dbReference type="SMART" id="SM00429">
    <property type="entry name" value="IPT"/>
    <property type="match status" value="2"/>
</dbReference>
<gene>
    <name evidence="3" type="ORF">SIL82_16225</name>
</gene>
<dbReference type="InterPro" id="IPR036709">
    <property type="entry name" value="Autotransporte_beta_dom_sf"/>
</dbReference>
<feature type="region of interest" description="Disordered" evidence="1">
    <location>
        <begin position="1"/>
        <end position="24"/>
    </location>
</feature>
<dbReference type="PANTHER" id="PTHR37494">
    <property type="entry name" value="HEMAGGLUTININ"/>
    <property type="match status" value="1"/>
</dbReference>
<comment type="caution">
    <text evidence="3">The sequence shown here is derived from an EMBL/GenBank/DDBJ whole genome shotgun (WGS) entry which is preliminary data.</text>
</comment>